<dbReference type="InterPro" id="IPR002401">
    <property type="entry name" value="Cyt_P450_E_grp-I"/>
</dbReference>
<dbReference type="AlphaFoldDB" id="A0AAU9S922"/>
<dbReference type="EMBL" id="OU466860">
    <property type="protein sequence ID" value="CAH2060518.1"/>
    <property type="molecule type" value="Genomic_DNA"/>
</dbReference>
<dbReference type="Gene3D" id="1.10.630.10">
    <property type="entry name" value="Cytochrome P450"/>
    <property type="match status" value="1"/>
</dbReference>
<dbReference type="InterPro" id="IPR001128">
    <property type="entry name" value="Cyt_P450"/>
</dbReference>
<evidence type="ECO:0000313" key="2">
    <source>
        <dbReference type="EMBL" id="CAH2060518.1"/>
    </source>
</evidence>
<evidence type="ECO:0008006" key="4">
    <source>
        <dbReference type="Google" id="ProtNLM"/>
    </source>
</evidence>
<dbReference type="Proteomes" id="UP000836841">
    <property type="component" value="Chromosome 4"/>
</dbReference>
<dbReference type="PANTHER" id="PTHR47950">
    <property type="entry name" value="CYTOCHROME P450, FAMILY 76, SUBFAMILY C, POLYPEPTIDE 5-RELATED"/>
    <property type="match status" value="1"/>
</dbReference>
<sequence length="129" mass="15154">MRLIVRLVKKVSLKSRISQKCVLQEVVKETFRLHPVGPLLIPRKSESDVEILGFMVPKTLRFVWAIGRDMSVWENPTRFEPDRFFGKETDVRGRDYQLIPFWRWTEDLPRIAFGCEDCAICACFSCLFL</sequence>
<keyword evidence="3" id="KW-1185">Reference proteome</keyword>
<evidence type="ECO:0000313" key="3">
    <source>
        <dbReference type="Proteomes" id="UP000836841"/>
    </source>
</evidence>
<comment type="similarity">
    <text evidence="1">Belongs to the cytochrome P450 family.</text>
</comment>
<dbReference type="GO" id="GO:0020037">
    <property type="term" value="F:heme binding"/>
    <property type="evidence" value="ECO:0007669"/>
    <property type="project" value="InterPro"/>
</dbReference>
<name>A0AAU9S922_THLAR</name>
<dbReference type="GO" id="GO:0016705">
    <property type="term" value="F:oxidoreductase activity, acting on paired donors, with incorporation or reduction of molecular oxygen"/>
    <property type="evidence" value="ECO:0007669"/>
    <property type="project" value="InterPro"/>
</dbReference>
<proteinExistence type="inferred from homology"/>
<dbReference type="Pfam" id="PF00067">
    <property type="entry name" value="p450"/>
    <property type="match status" value="1"/>
</dbReference>
<reference evidence="2 3" key="1">
    <citation type="submission" date="2022-03" db="EMBL/GenBank/DDBJ databases">
        <authorList>
            <person name="Nunn A."/>
            <person name="Chopra R."/>
            <person name="Nunn A."/>
            <person name="Contreras Garrido A."/>
        </authorList>
    </citation>
    <scope>NUCLEOTIDE SEQUENCE [LARGE SCALE GENOMIC DNA]</scope>
</reference>
<organism evidence="2 3">
    <name type="scientific">Thlaspi arvense</name>
    <name type="common">Field penny-cress</name>
    <dbReference type="NCBI Taxonomy" id="13288"/>
    <lineage>
        <taxon>Eukaryota</taxon>
        <taxon>Viridiplantae</taxon>
        <taxon>Streptophyta</taxon>
        <taxon>Embryophyta</taxon>
        <taxon>Tracheophyta</taxon>
        <taxon>Spermatophyta</taxon>
        <taxon>Magnoliopsida</taxon>
        <taxon>eudicotyledons</taxon>
        <taxon>Gunneridae</taxon>
        <taxon>Pentapetalae</taxon>
        <taxon>rosids</taxon>
        <taxon>malvids</taxon>
        <taxon>Brassicales</taxon>
        <taxon>Brassicaceae</taxon>
        <taxon>Thlaspideae</taxon>
        <taxon>Thlaspi</taxon>
    </lineage>
</organism>
<gene>
    <name evidence="2" type="ORF">TAV2_LOCUS12255</name>
</gene>
<accession>A0AAU9S922</accession>
<dbReference type="PANTHER" id="PTHR47950:SF44">
    <property type="entry name" value="CYTOCHROME P450, FAMILY 76, SUBFAMILY C, POLYPEPTIDE 5-RELATED"/>
    <property type="match status" value="1"/>
</dbReference>
<evidence type="ECO:0000256" key="1">
    <source>
        <dbReference type="ARBA" id="ARBA00010617"/>
    </source>
</evidence>
<dbReference type="InterPro" id="IPR036396">
    <property type="entry name" value="Cyt_P450_sf"/>
</dbReference>
<dbReference type="SUPFAM" id="SSF48264">
    <property type="entry name" value="Cytochrome P450"/>
    <property type="match status" value="1"/>
</dbReference>
<dbReference type="GO" id="GO:0005506">
    <property type="term" value="F:iron ion binding"/>
    <property type="evidence" value="ECO:0007669"/>
    <property type="project" value="InterPro"/>
</dbReference>
<dbReference type="GO" id="GO:0004497">
    <property type="term" value="F:monooxygenase activity"/>
    <property type="evidence" value="ECO:0007669"/>
    <property type="project" value="InterPro"/>
</dbReference>
<dbReference type="PRINTS" id="PR00463">
    <property type="entry name" value="EP450I"/>
</dbReference>
<protein>
    <recommendedName>
        <fullName evidence="4">Cytochrome P450</fullName>
    </recommendedName>
</protein>